<feature type="region of interest" description="Disordered" evidence="1">
    <location>
        <begin position="1"/>
        <end position="68"/>
    </location>
</feature>
<reference evidence="2" key="1">
    <citation type="submission" date="2016-02" db="EMBL/GenBank/DDBJ databases">
        <title>WGS assembly of Manihot esculenta.</title>
        <authorList>
            <person name="Bredeson J.V."/>
            <person name="Prochnik S.E."/>
            <person name="Lyons J.B."/>
            <person name="Schmutz J."/>
            <person name="Grimwood J."/>
            <person name="Vrebalov J."/>
            <person name="Bart R.S."/>
            <person name="Amuge T."/>
            <person name="Ferguson M.E."/>
            <person name="Green R."/>
            <person name="Putnam N."/>
            <person name="Stites J."/>
            <person name="Rounsley S."/>
            <person name="Rokhsar D.S."/>
        </authorList>
    </citation>
    <scope>NUCLEOTIDE SEQUENCE [LARGE SCALE GENOMIC DNA]</scope>
    <source>
        <tissue evidence="2">Leaf</tissue>
    </source>
</reference>
<proteinExistence type="predicted"/>
<dbReference type="AlphaFoldDB" id="A0A2C9WMD0"/>
<evidence type="ECO:0000256" key="1">
    <source>
        <dbReference type="SAM" id="MobiDB-lite"/>
    </source>
</evidence>
<dbReference type="EMBL" id="CM004387">
    <property type="protein sequence ID" value="OAY61518.1"/>
    <property type="molecule type" value="Genomic_DNA"/>
</dbReference>
<gene>
    <name evidence="2" type="ORF">MANES_01G195200</name>
</gene>
<protein>
    <submittedName>
        <fullName evidence="2">Uncharacterized protein</fullName>
    </submittedName>
</protein>
<accession>A0A2C9WMD0</accession>
<evidence type="ECO:0000313" key="2">
    <source>
        <dbReference type="EMBL" id="OAY61518.1"/>
    </source>
</evidence>
<name>A0A2C9WMD0_MANES</name>
<sequence>MMRSPTQGQEIPPKSRHMRNDGVSRDFIGNGVSDWSGSRKELTGGQLKAAPSNPNREIDRHETLTRSI</sequence>
<organism evidence="2">
    <name type="scientific">Manihot esculenta</name>
    <name type="common">Cassava</name>
    <name type="synonym">Jatropha manihot</name>
    <dbReference type="NCBI Taxonomy" id="3983"/>
    <lineage>
        <taxon>Eukaryota</taxon>
        <taxon>Viridiplantae</taxon>
        <taxon>Streptophyta</taxon>
        <taxon>Embryophyta</taxon>
        <taxon>Tracheophyta</taxon>
        <taxon>Spermatophyta</taxon>
        <taxon>Magnoliopsida</taxon>
        <taxon>eudicotyledons</taxon>
        <taxon>Gunneridae</taxon>
        <taxon>Pentapetalae</taxon>
        <taxon>rosids</taxon>
        <taxon>fabids</taxon>
        <taxon>Malpighiales</taxon>
        <taxon>Euphorbiaceae</taxon>
        <taxon>Crotonoideae</taxon>
        <taxon>Manihoteae</taxon>
        <taxon>Manihot</taxon>
    </lineage>
</organism>
<feature type="compositionally biased region" description="Basic and acidic residues" evidence="1">
    <location>
        <begin position="56"/>
        <end position="68"/>
    </location>
</feature>